<dbReference type="PRINTS" id="PR01407">
    <property type="entry name" value="BUTYPHLNCDUF"/>
</dbReference>
<dbReference type="GO" id="GO:0009897">
    <property type="term" value="C:external side of plasma membrane"/>
    <property type="evidence" value="ECO:0007669"/>
    <property type="project" value="TreeGrafter"/>
</dbReference>
<evidence type="ECO:0000256" key="4">
    <source>
        <dbReference type="ARBA" id="ARBA00022729"/>
    </source>
</evidence>
<dbReference type="PROSITE" id="PS50835">
    <property type="entry name" value="IG_LIKE"/>
    <property type="match status" value="1"/>
</dbReference>
<dbReference type="AlphaFoldDB" id="A0A091CSF8"/>
<dbReference type="Gene3D" id="2.60.120.920">
    <property type="match status" value="1"/>
</dbReference>
<keyword evidence="6" id="KW-0472">Membrane</keyword>
<dbReference type="InterPro" id="IPR001870">
    <property type="entry name" value="B30.2/SPRY"/>
</dbReference>
<feature type="region of interest" description="Disordered" evidence="8">
    <location>
        <begin position="405"/>
        <end position="443"/>
    </location>
</feature>
<dbReference type="Gene3D" id="2.60.40.10">
    <property type="entry name" value="Immunoglobulins"/>
    <property type="match status" value="2"/>
</dbReference>
<comment type="similarity">
    <text evidence="2">Belongs to the immunoglobulin superfamily. BTN/MOG family.</text>
</comment>
<dbReference type="FunFam" id="2.60.120.920:FF:000073">
    <property type="entry name" value="Butyrophilin like 3"/>
    <property type="match status" value="1"/>
</dbReference>
<dbReference type="FunFam" id="2.60.40.10:FF:000088">
    <property type="entry name" value="Butyrophilin subfamily 1 member A1"/>
    <property type="match status" value="1"/>
</dbReference>
<reference evidence="11 12" key="1">
    <citation type="submission" date="2013-11" db="EMBL/GenBank/DDBJ databases">
        <title>The Damaraland mole rat (Fukomys damarensis) genome and evolution of African mole rats.</title>
        <authorList>
            <person name="Gladyshev V.N."/>
            <person name="Fang X."/>
        </authorList>
    </citation>
    <scope>NUCLEOTIDE SEQUENCE [LARGE SCALE GENOMIC DNA]</scope>
    <source>
        <tissue evidence="11">Liver</tissue>
    </source>
</reference>
<comment type="subcellular location">
    <subcellularLocation>
        <location evidence="1">Membrane</location>
        <topology evidence="1">Single-pass type I membrane protein</topology>
    </subcellularLocation>
</comment>
<dbReference type="InterPro" id="IPR036179">
    <property type="entry name" value="Ig-like_dom_sf"/>
</dbReference>
<dbReference type="InterPro" id="IPR003599">
    <property type="entry name" value="Ig_sub"/>
</dbReference>
<dbReference type="InterPro" id="IPR007110">
    <property type="entry name" value="Ig-like_dom"/>
</dbReference>
<dbReference type="FunFam" id="2.60.40.10:FF:000208">
    <property type="entry name" value="Butyrophilin subfamily 1 member A1"/>
    <property type="match status" value="1"/>
</dbReference>
<evidence type="ECO:0000313" key="12">
    <source>
        <dbReference type="Proteomes" id="UP000028990"/>
    </source>
</evidence>
<dbReference type="PANTHER" id="PTHR24100:SF108">
    <property type="entry name" value="BUTYROPHILIN-LIKE PROTEIN 8"/>
    <property type="match status" value="1"/>
</dbReference>
<keyword evidence="3" id="KW-0812">Transmembrane</keyword>
<keyword evidence="12" id="KW-1185">Reference proteome</keyword>
<dbReference type="InterPro" id="IPR013106">
    <property type="entry name" value="Ig_V-set"/>
</dbReference>
<dbReference type="GO" id="GO:0005102">
    <property type="term" value="F:signaling receptor binding"/>
    <property type="evidence" value="ECO:0007669"/>
    <property type="project" value="TreeGrafter"/>
</dbReference>
<feature type="domain" description="B30.2/SPRY" evidence="9">
    <location>
        <begin position="214"/>
        <end position="405"/>
    </location>
</feature>
<dbReference type="CDD" id="cd13733">
    <property type="entry name" value="SPRY_PRY_C-I_1"/>
    <property type="match status" value="1"/>
</dbReference>
<dbReference type="InterPro" id="IPR013783">
    <property type="entry name" value="Ig-like_fold"/>
</dbReference>
<dbReference type="PROSITE" id="PS50188">
    <property type="entry name" value="B302_SPRY"/>
    <property type="match status" value="1"/>
</dbReference>
<feature type="domain" description="Ig-like" evidence="10">
    <location>
        <begin position="3"/>
        <end position="103"/>
    </location>
</feature>
<dbReference type="InterPro" id="IPR050504">
    <property type="entry name" value="IgSF_BTN/MOG"/>
</dbReference>
<dbReference type="InterPro" id="IPR043136">
    <property type="entry name" value="B30.2/SPRY_sf"/>
</dbReference>
<dbReference type="Pfam" id="PF00622">
    <property type="entry name" value="SPRY"/>
    <property type="match status" value="1"/>
</dbReference>
<dbReference type="SMART" id="SM00409">
    <property type="entry name" value="IG"/>
    <property type="match status" value="1"/>
</dbReference>
<dbReference type="SMART" id="SM00589">
    <property type="entry name" value="PRY"/>
    <property type="match status" value="1"/>
</dbReference>
<dbReference type="PANTHER" id="PTHR24100">
    <property type="entry name" value="BUTYROPHILIN"/>
    <property type="match status" value="1"/>
</dbReference>
<gene>
    <name evidence="11" type="ORF">H920_17803</name>
</gene>
<evidence type="ECO:0000256" key="6">
    <source>
        <dbReference type="ARBA" id="ARBA00023136"/>
    </source>
</evidence>
<evidence type="ECO:0000256" key="7">
    <source>
        <dbReference type="ARBA" id="ARBA00023319"/>
    </source>
</evidence>
<dbReference type="EMBL" id="KN124547">
    <property type="protein sequence ID" value="KFO20803.1"/>
    <property type="molecule type" value="Genomic_DNA"/>
</dbReference>
<dbReference type="InterPro" id="IPR003877">
    <property type="entry name" value="SPRY_dom"/>
</dbReference>
<dbReference type="InterPro" id="IPR003879">
    <property type="entry name" value="Butyrophylin_SPRY"/>
</dbReference>
<name>A0A091CSF8_FUKDA</name>
<dbReference type="Pfam" id="PF07686">
    <property type="entry name" value="V-set"/>
    <property type="match status" value="1"/>
</dbReference>
<proteinExistence type="inferred from homology"/>
<accession>A0A091CSF8</accession>
<evidence type="ECO:0000256" key="5">
    <source>
        <dbReference type="ARBA" id="ARBA00022989"/>
    </source>
</evidence>
<dbReference type="InterPro" id="IPR006574">
    <property type="entry name" value="PRY"/>
</dbReference>
<evidence type="ECO:0000259" key="9">
    <source>
        <dbReference type="PROSITE" id="PS50188"/>
    </source>
</evidence>
<dbReference type="Pfam" id="PF13765">
    <property type="entry name" value="PRY"/>
    <property type="match status" value="1"/>
</dbReference>
<dbReference type="InterPro" id="IPR013320">
    <property type="entry name" value="ConA-like_dom_sf"/>
</dbReference>
<dbReference type="Pfam" id="PF22705">
    <property type="entry name" value="C2-set_3"/>
    <property type="match status" value="1"/>
</dbReference>
<evidence type="ECO:0000259" key="10">
    <source>
        <dbReference type="PROSITE" id="PS50835"/>
    </source>
</evidence>
<evidence type="ECO:0000313" key="11">
    <source>
        <dbReference type="EMBL" id="KFO20803.1"/>
    </source>
</evidence>
<dbReference type="Proteomes" id="UP000028990">
    <property type="component" value="Unassembled WGS sequence"/>
</dbReference>
<dbReference type="CDD" id="cd05713">
    <property type="entry name" value="IgV_MOG_like"/>
    <property type="match status" value="1"/>
</dbReference>
<evidence type="ECO:0000256" key="3">
    <source>
        <dbReference type="ARBA" id="ARBA00022692"/>
    </source>
</evidence>
<evidence type="ECO:0000256" key="8">
    <source>
        <dbReference type="SAM" id="MobiDB-lite"/>
    </source>
</evidence>
<evidence type="ECO:0000256" key="2">
    <source>
        <dbReference type="ARBA" id="ARBA00007591"/>
    </source>
</evidence>
<sequence>MFPLTGQWQVAGPDKPVQTLVGENTVFSCFLSPETNAETMEVRFFKDQFSDVVHLYRNGEDQAYMQMPAYRGRTVLVKDFITNGHVSLELRNITFSDAGLYGCSFSFHTYHQDAIWELQVLALASTPLISIMGYGDGGIQLLCQSSVWLSQPIVKWKGPQGHGLSSDSKITAGRHGPFDVESSFIVQQNSGSVACSIQPPDQSQEIQSRIWIREWRKKHAEAELKKHQKYAVEVTLDPDTAHPQLYISDLKSVIFKEAPQDVSYTEKRFKRKCVVASQGFQTGQHYWEVDVGHNESWCLGVCRDNVHRKQYETYSSKNGYWVLELRKGHKYFILDPDRVSVFPKNPLTKVGVFLDYEGGAISFFNVNYPCLIYTLTHQFEGLLRPYIKPQSYNEKSGTPLAICPVSQRSEKGSLSKDIPTSPDTDHQKPSPEVTALLPSNSDH</sequence>
<organism evidence="11 12">
    <name type="scientific">Fukomys damarensis</name>
    <name type="common">Damaraland mole rat</name>
    <name type="synonym">Cryptomys damarensis</name>
    <dbReference type="NCBI Taxonomy" id="885580"/>
    <lineage>
        <taxon>Eukaryota</taxon>
        <taxon>Metazoa</taxon>
        <taxon>Chordata</taxon>
        <taxon>Craniata</taxon>
        <taxon>Vertebrata</taxon>
        <taxon>Euteleostomi</taxon>
        <taxon>Mammalia</taxon>
        <taxon>Eutheria</taxon>
        <taxon>Euarchontoglires</taxon>
        <taxon>Glires</taxon>
        <taxon>Rodentia</taxon>
        <taxon>Hystricomorpha</taxon>
        <taxon>Bathyergidae</taxon>
        <taxon>Fukomys</taxon>
    </lineage>
</organism>
<keyword evidence="4" id="KW-0732">Signal</keyword>
<keyword evidence="5" id="KW-1133">Transmembrane helix</keyword>
<dbReference type="SUPFAM" id="SSF49899">
    <property type="entry name" value="Concanavalin A-like lectins/glucanases"/>
    <property type="match status" value="1"/>
</dbReference>
<protein>
    <submittedName>
        <fullName evidence="11">Butyrophilin-like protein 8</fullName>
    </submittedName>
</protein>
<keyword evidence="7" id="KW-0393">Immunoglobulin domain</keyword>
<dbReference type="SMART" id="SM00449">
    <property type="entry name" value="SPRY"/>
    <property type="match status" value="1"/>
</dbReference>
<dbReference type="SUPFAM" id="SSF48726">
    <property type="entry name" value="Immunoglobulin"/>
    <property type="match status" value="1"/>
</dbReference>
<dbReference type="GO" id="GO:0050852">
    <property type="term" value="P:T cell receptor signaling pathway"/>
    <property type="evidence" value="ECO:0007669"/>
    <property type="project" value="TreeGrafter"/>
</dbReference>
<dbReference type="STRING" id="885580.ENSFDAP00000004642"/>
<dbReference type="GO" id="GO:0001817">
    <property type="term" value="P:regulation of cytokine production"/>
    <property type="evidence" value="ECO:0007669"/>
    <property type="project" value="TreeGrafter"/>
</dbReference>
<dbReference type="InterPro" id="IPR053896">
    <property type="entry name" value="BTN3A2-like_Ig-C"/>
</dbReference>
<evidence type="ECO:0000256" key="1">
    <source>
        <dbReference type="ARBA" id="ARBA00004479"/>
    </source>
</evidence>